<evidence type="ECO:0000313" key="1">
    <source>
        <dbReference type="EMBL" id="RVW32441.1"/>
    </source>
</evidence>
<evidence type="ECO:0000313" key="2">
    <source>
        <dbReference type="Proteomes" id="UP000288805"/>
    </source>
</evidence>
<evidence type="ECO:0008006" key="3">
    <source>
        <dbReference type="Google" id="ProtNLM"/>
    </source>
</evidence>
<proteinExistence type="predicted"/>
<dbReference type="AlphaFoldDB" id="A0A438DAG1"/>
<gene>
    <name evidence="1" type="ORF">CK203_099860</name>
</gene>
<name>A0A438DAG1_VITVI</name>
<reference evidence="1 2" key="1">
    <citation type="journal article" date="2018" name="PLoS Genet.">
        <title>Population sequencing reveals clonal diversity and ancestral inbreeding in the grapevine cultivar Chardonnay.</title>
        <authorList>
            <person name="Roach M.J."/>
            <person name="Johnson D.L."/>
            <person name="Bohlmann J."/>
            <person name="van Vuuren H.J."/>
            <person name="Jones S.J."/>
            <person name="Pretorius I.S."/>
            <person name="Schmidt S.A."/>
            <person name="Borneman A.R."/>
        </authorList>
    </citation>
    <scope>NUCLEOTIDE SEQUENCE [LARGE SCALE GENOMIC DNA]</scope>
    <source>
        <strain evidence="2">cv. Chardonnay</strain>
        <tissue evidence="1">Leaf</tissue>
    </source>
</reference>
<dbReference type="Proteomes" id="UP000288805">
    <property type="component" value="Unassembled WGS sequence"/>
</dbReference>
<dbReference type="EMBL" id="QGNW01001715">
    <property type="protein sequence ID" value="RVW32441.1"/>
    <property type="molecule type" value="Genomic_DNA"/>
</dbReference>
<sequence length="98" mass="11447">MKILRSLPKKWEANVTTIQEAKHLTKFFLEEIIESLMTPKINIKNHQGVEGKKKNVISFKSSTIDNEEEENEDEDLYVISKKFMNYMKIGKIKGRSSE</sequence>
<organism evidence="1 2">
    <name type="scientific">Vitis vinifera</name>
    <name type="common">Grape</name>
    <dbReference type="NCBI Taxonomy" id="29760"/>
    <lineage>
        <taxon>Eukaryota</taxon>
        <taxon>Viridiplantae</taxon>
        <taxon>Streptophyta</taxon>
        <taxon>Embryophyta</taxon>
        <taxon>Tracheophyta</taxon>
        <taxon>Spermatophyta</taxon>
        <taxon>Magnoliopsida</taxon>
        <taxon>eudicotyledons</taxon>
        <taxon>Gunneridae</taxon>
        <taxon>Pentapetalae</taxon>
        <taxon>rosids</taxon>
        <taxon>Vitales</taxon>
        <taxon>Vitaceae</taxon>
        <taxon>Viteae</taxon>
        <taxon>Vitis</taxon>
    </lineage>
</organism>
<comment type="caution">
    <text evidence="1">The sequence shown here is derived from an EMBL/GenBank/DDBJ whole genome shotgun (WGS) entry which is preliminary data.</text>
</comment>
<protein>
    <recommendedName>
        <fullName evidence="3">UBN2 domain-containing protein</fullName>
    </recommendedName>
</protein>
<accession>A0A438DAG1</accession>